<dbReference type="Gene3D" id="1.20.1420.30">
    <property type="entry name" value="NCX, central ion-binding region"/>
    <property type="match status" value="1"/>
</dbReference>
<evidence type="ECO:0000313" key="8">
    <source>
        <dbReference type="Proteomes" id="UP000654345"/>
    </source>
</evidence>
<feature type="domain" description="Sodium/calcium exchanger membrane region" evidence="6">
    <location>
        <begin position="10"/>
        <end position="157"/>
    </location>
</feature>
<dbReference type="EMBL" id="BNJG01000003">
    <property type="protein sequence ID" value="GHO58944.1"/>
    <property type="molecule type" value="Genomic_DNA"/>
</dbReference>
<reference evidence="7 8" key="1">
    <citation type="journal article" date="2021" name="Int. J. Syst. Evol. Microbiol.">
        <title>Reticulibacter mediterranei gen. nov., sp. nov., within the new family Reticulibacteraceae fam. nov., and Ktedonospora formicarum gen. nov., sp. nov., Ktedonobacter robiniae sp. nov., Dictyobacter formicarum sp. nov. and Dictyobacter arantiisoli sp. nov., belonging to the class Ktedonobacteria.</title>
        <authorList>
            <person name="Yabe S."/>
            <person name="Zheng Y."/>
            <person name="Wang C.M."/>
            <person name="Sakai Y."/>
            <person name="Abe K."/>
            <person name="Yokota A."/>
            <person name="Donadio S."/>
            <person name="Cavaletti L."/>
            <person name="Monciardini P."/>
        </authorList>
    </citation>
    <scope>NUCLEOTIDE SEQUENCE [LARGE SCALE GENOMIC DNA]</scope>
    <source>
        <strain evidence="7 8">SOSP1-30</strain>
    </source>
</reference>
<proteinExistence type="predicted"/>
<sequence length="350" mass="37624">MLHSLPLLVLILIFLAAAAVVWLAGVYLSSTTDEMDDRFHMGQALGGMLFLAITTNLPEIAITASAALSHNLEIAVGNILGGIAIQTVVLVLFDVVGLWRKDALSYYAASLQLILEGSLVVAVLFLTIMGTQLPPSLVFLRVTPATLLITITWVVGVWLIGKARKALPWQEKGVPEEVLHGKRSDRKKEKIQRWSTIRIVIVFLVAALFTLVAGVALEESGNEIAHQIGMSGVVFGSTILALATALPEISTGLASIRLKAYNLAFSDIFGGNAFLPVLFLLATLLSGEAVLPKAQKADLYLAALGGVLTIIYIHGLIFRPKRQILHMGIDSLLVLICYVLGILGLVTFAR</sequence>
<comment type="caution">
    <text evidence="7">The sequence shown here is derived from an EMBL/GenBank/DDBJ whole genome shotgun (WGS) entry which is preliminary data.</text>
</comment>
<evidence type="ECO:0000256" key="4">
    <source>
        <dbReference type="ARBA" id="ARBA00023136"/>
    </source>
</evidence>
<organism evidence="7 8">
    <name type="scientific">Ktedonobacter robiniae</name>
    <dbReference type="NCBI Taxonomy" id="2778365"/>
    <lineage>
        <taxon>Bacteria</taxon>
        <taxon>Bacillati</taxon>
        <taxon>Chloroflexota</taxon>
        <taxon>Ktedonobacteria</taxon>
        <taxon>Ktedonobacterales</taxon>
        <taxon>Ktedonobacteraceae</taxon>
        <taxon>Ktedonobacter</taxon>
    </lineage>
</organism>
<dbReference type="Pfam" id="PF01699">
    <property type="entry name" value="Na_Ca_ex"/>
    <property type="match status" value="2"/>
</dbReference>
<gene>
    <name evidence="7" type="ORF">KSB_74190</name>
</gene>
<feature type="transmembrane region" description="Helical" evidence="5">
    <location>
        <begin position="138"/>
        <end position="160"/>
    </location>
</feature>
<feature type="domain" description="Sodium/calcium exchanger membrane region" evidence="6">
    <location>
        <begin position="200"/>
        <end position="341"/>
    </location>
</feature>
<name>A0ABQ3V232_9CHLR</name>
<dbReference type="Proteomes" id="UP000654345">
    <property type="component" value="Unassembled WGS sequence"/>
</dbReference>
<feature type="transmembrane region" description="Helical" evidence="5">
    <location>
        <begin position="299"/>
        <end position="317"/>
    </location>
</feature>
<feature type="transmembrane region" description="Helical" evidence="5">
    <location>
        <begin position="196"/>
        <end position="216"/>
    </location>
</feature>
<comment type="subcellular location">
    <subcellularLocation>
        <location evidence="1">Membrane</location>
        <topology evidence="1">Multi-pass membrane protein</topology>
    </subcellularLocation>
</comment>
<dbReference type="RefSeq" id="WP_201375181.1">
    <property type="nucleotide sequence ID" value="NZ_BNJG01000003.1"/>
</dbReference>
<feature type="transmembrane region" description="Helical" evidence="5">
    <location>
        <begin position="228"/>
        <end position="247"/>
    </location>
</feature>
<feature type="transmembrane region" description="Helical" evidence="5">
    <location>
        <begin position="74"/>
        <end position="99"/>
    </location>
</feature>
<feature type="transmembrane region" description="Helical" evidence="5">
    <location>
        <begin position="329"/>
        <end position="349"/>
    </location>
</feature>
<feature type="transmembrane region" description="Helical" evidence="5">
    <location>
        <begin position="268"/>
        <end position="287"/>
    </location>
</feature>
<evidence type="ECO:0000256" key="1">
    <source>
        <dbReference type="ARBA" id="ARBA00004141"/>
    </source>
</evidence>
<keyword evidence="4 5" id="KW-0472">Membrane</keyword>
<evidence type="ECO:0000313" key="7">
    <source>
        <dbReference type="EMBL" id="GHO58944.1"/>
    </source>
</evidence>
<evidence type="ECO:0000256" key="2">
    <source>
        <dbReference type="ARBA" id="ARBA00022692"/>
    </source>
</evidence>
<keyword evidence="8" id="KW-1185">Reference proteome</keyword>
<evidence type="ECO:0000256" key="3">
    <source>
        <dbReference type="ARBA" id="ARBA00022989"/>
    </source>
</evidence>
<feature type="transmembrane region" description="Helical" evidence="5">
    <location>
        <begin position="6"/>
        <end position="28"/>
    </location>
</feature>
<dbReference type="InterPro" id="IPR044880">
    <property type="entry name" value="NCX_ion-bd_dom_sf"/>
</dbReference>
<protein>
    <submittedName>
        <fullName evidence="7">Sodium/calcium exchanger membrane protein</fullName>
    </submittedName>
</protein>
<keyword evidence="3 5" id="KW-1133">Transmembrane helix</keyword>
<evidence type="ECO:0000259" key="6">
    <source>
        <dbReference type="Pfam" id="PF01699"/>
    </source>
</evidence>
<feature type="transmembrane region" description="Helical" evidence="5">
    <location>
        <begin position="106"/>
        <end position="126"/>
    </location>
</feature>
<accession>A0ABQ3V232</accession>
<dbReference type="InterPro" id="IPR004837">
    <property type="entry name" value="NaCa_Exmemb"/>
</dbReference>
<feature type="transmembrane region" description="Helical" evidence="5">
    <location>
        <begin position="49"/>
        <end position="68"/>
    </location>
</feature>
<evidence type="ECO:0000256" key="5">
    <source>
        <dbReference type="SAM" id="Phobius"/>
    </source>
</evidence>
<keyword evidence="2 5" id="KW-0812">Transmembrane</keyword>